<comment type="caution">
    <text evidence="1">The sequence shown here is derived from an EMBL/GenBank/DDBJ whole genome shotgun (WGS) entry which is preliminary data.</text>
</comment>
<dbReference type="AlphaFoldDB" id="T1BU21"/>
<reference evidence="1" key="1">
    <citation type="submission" date="2013-08" db="EMBL/GenBank/DDBJ databases">
        <authorList>
            <person name="Mendez C."/>
            <person name="Richter M."/>
            <person name="Ferrer M."/>
            <person name="Sanchez J."/>
        </authorList>
    </citation>
    <scope>NUCLEOTIDE SEQUENCE</scope>
</reference>
<name>T1BU21_9ZZZZ</name>
<organism evidence="1">
    <name type="scientific">mine drainage metagenome</name>
    <dbReference type="NCBI Taxonomy" id="410659"/>
    <lineage>
        <taxon>unclassified sequences</taxon>
        <taxon>metagenomes</taxon>
        <taxon>ecological metagenomes</taxon>
    </lineage>
</organism>
<proteinExistence type="predicted"/>
<dbReference type="EMBL" id="AUZY01002562">
    <property type="protein sequence ID" value="EQD72053.1"/>
    <property type="molecule type" value="Genomic_DNA"/>
</dbReference>
<evidence type="ECO:0000313" key="1">
    <source>
        <dbReference type="EMBL" id="EQD72053.1"/>
    </source>
</evidence>
<reference evidence="1" key="2">
    <citation type="journal article" date="2014" name="ISME J.">
        <title>Microbial stratification in low pH oxic and suboxic macroscopic growths along an acid mine drainage.</title>
        <authorList>
            <person name="Mendez-Garcia C."/>
            <person name="Mesa V."/>
            <person name="Sprenger R.R."/>
            <person name="Richter M."/>
            <person name="Diez M.S."/>
            <person name="Solano J."/>
            <person name="Bargiela R."/>
            <person name="Golyshina O.V."/>
            <person name="Manteca A."/>
            <person name="Ramos J.L."/>
            <person name="Gallego J.R."/>
            <person name="Llorente I."/>
            <person name="Martins Dos Santos V.A."/>
            <person name="Jensen O.N."/>
            <person name="Pelaez A.I."/>
            <person name="Sanchez J."/>
            <person name="Ferrer M."/>
        </authorList>
    </citation>
    <scope>NUCLEOTIDE SEQUENCE</scope>
</reference>
<accession>T1BU21</accession>
<gene>
    <name evidence="1" type="ORF">B1B_04092</name>
</gene>
<protein>
    <submittedName>
        <fullName evidence="1">Uncharacterized protein</fullName>
    </submittedName>
</protein>
<sequence>MPSGRVVQAQKGGIRSDIVTAKRGFTRLLMGPPDDFSIWVGVGKPVQNLAVMAAGSTLLSRLYLGVDVPEMPSTRHLEKGSIDGIRGLVG</sequence>